<dbReference type="OrthoDB" id="9798771at2"/>
<dbReference type="GO" id="GO:0016706">
    <property type="term" value="F:2-oxoglutarate-dependent dioxygenase activity"/>
    <property type="evidence" value="ECO:0007669"/>
    <property type="project" value="UniProtKB-ARBA"/>
</dbReference>
<accession>A0A559JVX3</accession>
<dbReference type="Gene3D" id="2.60.120.620">
    <property type="entry name" value="q2cbj1_9rhob like domain"/>
    <property type="match status" value="1"/>
</dbReference>
<dbReference type="Pfam" id="PF05721">
    <property type="entry name" value="PhyH"/>
    <property type="match status" value="1"/>
</dbReference>
<dbReference type="AlphaFoldDB" id="A0A559JVX3"/>
<proteinExistence type="predicted"/>
<keyword evidence="2" id="KW-1185">Reference proteome</keyword>
<dbReference type="InterPro" id="IPR008775">
    <property type="entry name" value="Phytyl_CoA_dOase-like"/>
</dbReference>
<evidence type="ECO:0000313" key="2">
    <source>
        <dbReference type="Proteomes" id="UP000317036"/>
    </source>
</evidence>
<gene>
    <name evidence="1" type="ORF">FPZ49_30915</name>
</gene>
<dbReference type="RefSeq" id="WP_144854168.1">
    <property type="nucleotide sequence ID" value="NZ_VNJI01000061.1"/>
</dbReference>
<reference evidence="1 2" key="1">
    <citation type="submission" date="2019-07" db="EMBL/GenBank/DDBJ databases">
        <authorList>
            <person name="Kim J."/>
        </authorList>
    </citation>
    <scope>NUCLEOTIDE SEQUENCE [LARGE SCALE GENOMIC DNA]</scope>
    <source>
        <strain evidence="1 2">JC52</strain>
    </source>
</reference>
<dbReference type="EMBL" id="VNJI01000061">
    <property type="protein sequence ID" value="TVY04018.1"/>
    <property type="molecule type" value="Genomic_DNA"/>
</dbReference>
<sequence>MRSKVLTPLEIEQFMEYGYIKLEQAYPRKVAMGAQNFIWDRLKESGVSKSDSTTWTEPMIHIREAYDDDVFQICNTNRLADAIEDLIGEGRFAQRIVYGKDSEKNRWGWWPVNFSSGADRPWTVPTNGWHWDGIHFRHYIDSPDQGLLCLCLFSDVSPKGGGTLVAEGSHKLVARFLNERPEGIDLIDGIKAASVSHPWLAELTDNTSDGIGSTVERNEIFMNRYYRDSNGIRLKVVETTGLAGDVFLCHPFLFHSASQNHSSIPRFMCNRTTPLKEKMNLNRANDAEYSPLERSIKLALADTAGSS</sequence>
<evidence type="ECO:0008006" key="3">
    <source>
        <dbReference type="Google" id="ProtNLM"/>
    </source>
</evidence>
<name>A0A559JVX3_9BACL</name>
<protein>
    <recommendedName>
        <fullName evidence="3">Phytanoyl-CoA dioxygenase</fullName>
    </recommendedName>
</protein>
<dbReference type="Proteomes" id="UP000317036">
    <property type="component" value="Unassembled WGS sequence"/>
</dbReference>
<dbReference type="SUPFAM" id="SSF51197">
    <property type="entry name" value="Clavaminate synthase-like"/>
    <property type="match status" value="1"/>
</dbReference>
<evidence type="ECO:0000313" key="1">
    <source>
        <dbReference type="EMBL" id="TVY04018.1"/>
    </source>
</evidence>
<organism evidence="1 2">
    <name type="scientific">Paenibacillus cremeus</name>
    <dbReference type="NCBI Taxonomy" id="2163881"/>
    <lineage>
        <taxon>Bacteria</taxon>
        <taxon>Bacillati</taxon>
        <taxon>Bacillota</taxon>
        <taxon>Bacilli</taxon>
        <taxon>Bacillales</taxon>
        <taxon>Paenibacillaceae</taxon>
        <taxon>Paenibacillus</taxon>
    </lineage>
</organism>
<comment type="caution">
    <text evidence="1">The sequence shown here is derived from an EMBL/GenBank/DDBJ whole genome shotgun (WGS) entry which is preliminary data.</text>
</comment>